<name>A0A2S9VBX7_9ALTE</name>
<accession>A0A2S9VBX7</accession>
<dbReference type="Gene3D" id="3.40.50.10090">
    <property type="match status" value="2"/>
</dbReference>
<evidence type="ECO:0000256" key="8">
    <source>
        <dbReference type="ARBA" id="ARBA00048617"/>
    </source>
</evidence>
<reference evidence="12" key="1">
    <citation type="journal article" date="2020" name="Int. J. Syst. Evol. Microbiol.">
        <title>Alteromonas alba sp. nov., a marine bacterium isolated from the seawater of the West Pacific Ocean.</title>
        <authorList>
            <person name="Sun C."/>
            <person name="Wu Y.-H."/>
            <person name="Xamxidin M."/>
            <person name="Cheng H."/>
            <person name="Xu X.-W."/>
        </authorList>
    </citation>
    <scope>NUCLEOTIDE SEQUENCE [LARGE SCALE GENOMIC DNA]</scope>
    <source>
        <strain evidence="12">190</strain>
    </source>
</reference>
<comment type="caution">
    <text evidence="11">The sequence shown here is derived from an EMBL/GenBank/DDBJ whole genome shotgun (WGS) entry which is preliminary data.</text>
</comment>
<proteinExistence type="inferred from homology"/>
<dbReference type="AlphaFoldDB" id="A0A2S9VBX7"/>
<dbReference type="EMBL" id="PVNP01000076">
    <property type="protein sequence ID" value="PRO73967.1"/>
    <property type="molecule type" value="Genomic_DNA"/>
</dbReference>
<organism evidence="11 12">
    <name type="scientific">Alteromonas alba</name>
    <dbReference type="NCBI Taxonomy" id="2079529"/>
    <lineage>
        <taxon>Bacteria</taxon>
        <taxon>Pseudomonadati</taxon>
        <taxon>Pseudomonadota</taxon>
        <taxon>Gammaproteobacteria</taxon>
        <taxon>Alteromonadales</taxon>
        <taxon>Alteromonadaceae</taxon>
        <taxon>Alteromonas/Salinimonas group</taxon>
        <taxon>Alteromonas</taxon>
    </lineage>
</organism>
<dbReference type="SUPFAM" id="SSF69618">
    <property type="entry name" value="HemD-like"/>
    <property type="match status" value="1"/>
</dbReference>
<dbReference type="GO" id="GO:0006780">
    <property type="term" value="P:uroporphyrinogen III biosynthetic process"/>
    <property type="evidence" value="ECO:0007669"/>
    <property type="project" value="UniProtKB-UniRule"/>
</dbReference>
<dbReference type="GO" id="GO:0006782">
    <property type="term" value="P:protoporphyrinogen IX biosynthetic process"/>
    <property type="evidence" value="ECO:0007669"/>
    <property type="project" value="UniProtKB-UniRule"/>
</dbReference>
<evidence type="ECO:0000256" key="2">
    <source>
        <dbReference type="ARBA" id="ARBA00008133"/>
    </source>
</evidence>
<evidence type="ECO:0000256" key="6">
    <source>
        <dbReference type="ARBA" id="ARBA00037589"/>
    </source>
</evidence>
<evidence type="ECO:0000313" key="12">
    <source>
        <dbReference type="Proteomes" id="UP000238949"/>
    </source>
</evidence>
<evidence type="ECO:0000256" key="7">
    <source>
        <dbReference type="ARBA" id="ARBA00040167"/>
    </source>
</evidence>
<dbReference type="Proteomes" id="UP000238949">
    <property type="component" value="Unassembled WGS sequence"/>
</dbReference>
<keyword evidence="12" id="KW-1185">Reference proteome</keyword>
<evidence type="ECO:0000256" key="5">
    <source>
        <dbReference type="ARBA" id="ARBA00023244"/>
    </source>
</evidence>
<dbReference type="UniPathway" id="UPA00251">
    <property type="reaction ID" value="UER00320"/>
</dbReference>
<dbReference type="PANTHER" id="PTHR38042">
    <property type="entry name" value="UROPORPHYRINOGEN-III SYNTHASE, CHLOROPLASTIC"/>
    <property type="match status" value="1"/>
</dbReference>
<keyword evidence="5 9" id="KW-0627">Porphyrin biosynthesis</keyword>
<protein>
    <recommendedName>
        <fullName evidence="7 9">Uroporphyrinogen-III synthase</fullName>
        <ecNumber evidence="3 9">4.2.1.75</ecNumber>
    </recommendedName>
</protein>
<feature type="domain" description="Tetrapyrrole biosynthesis uroporphyrinogen III synthase" evidence="10">
    <location>
        <begin position="16"/>
        <end position="229"/>
    </location>
</feature>
<evidence type="ECO:0000256" key="1">
    <source>
        <dbReference type="ARBA" id="ARBA00004772"/>
    </source>
</evidence>
<evidence type="ECO:0000313" key="11">
    <source>
        <dbReference type="EMBL" id="PRO73967.1"/>
    </source>
</evidence>
<dbReference type="RefSeq" id="WP_105934214.1">
    <property type="nucleotide sequence ID" value="NZ_PVNP01000076.1"/>
</dbReference>
<evidence type="ECO:0000256" key="4">
    <source>
        <dbReference type="ARBA" id="ARBA00023239"/>
    </source>
</evidence>
<sequence length="237" mass="25530">MYLITRPLAKLATTDSAFAEAGLSASVIALQQTKELPAGIVRVQDLLKAHPDAIVIVTSTAAAAPLAAHLAGDIVGQPLIAVGQSTANILTHAGLNPVVPDNENSEGVLALPLLNDCANRHILLLKGKGGRTTIPQQLTLRGARLNEVVLYERVPLIPPVFSRTCHWTQLAGIIVTSSEQAQALLKQFNTQPLTGVKWLTVSERIAQQLHQQGIRQTYVCPKASNEALITWIQQNWE</sequence>
<dbReference type="Pfam" id="PF02602">
    <property type="entry name" value="HEM4"/>
    <property type="match status" value="1"/>
</dbReference>
<comment type="function">
    <text evidence="6 9">Catalyzes cyclization of the linear tetrapyrrole, hydroxymethylbilane, to the macrocyclic uroporphyrinogen III.</text>
</comment>
<dbReference type="PANTHER" id="PTHR38042:SF1">
    <property type="entry name" value="UROPORPHYRINOGEN-III SYNTHASE, CHLOROPLASTIC"/>
    <property type="match status" value="1"/>
</dbReference>
<dbReference type="InterPro" id="IPR003754">
    <property type="entry name" value="4pyrrol_synth_uPrphyn_synth"/>
</dbReference>
<evidence type="ECO:0000256" key="9">
    <source>
        <dbReference type="RuleBase" id="RU366031"/>
    </source>
</evidence>
<dbReference type="GO" id="GO:0004852">
    <property type="term" value="F:uroporphyrinogen-III synthase activity"/>
    <property type="evidence" value="ECO:0007669"/>
    <property type="project" value="UniProtKB-UniRule"/>
</dbReference>
<evidence type="ECO:0000259" key="10">
    <source>
        <dbReference type="Pfam" id="PF02602"/>
    </source>
</evidence>
<dbReference type="CDD" id="cd06578">
    <property type="entry name" value="HemD"/>
    <property type="match status" value="1"/>
</dbReference>
<dbReference type="InterPro" id="IPR036108">
    <property type="entry name" value="4pyrrol_syn_uPrphyn_synt_sf"/>
</dbReference>
<keyword evidence="4 9" id="KW-0456">Lyase</keyword>
<comment type="pathway">
    <text evidence="1 9">Porphyrin-containing compound metabolism; protoporphyrin-IX biosynthesis; coproporphyrinogen-III from 5-aminolevulinate: step 3/4.</text>
</comment>
<comment type="similarity">
    <text evidence="2 9">Belongs to the uroporphyrinogen-III synthase family.</text>
</comment>
<evidence type="ECO:0000256" key="3">
    <source>
        <dbReference type="ARBA" id="ARBA00013109"/>
    </source>
</evidence>
<dbReference type="OrthoDB" id="9787650at2"/>
<comment type="catalytic activity">
    <reaction evidence="8 9">
        <text>hydroxymethylbilane = uroporphyrinogen III + H2O</text>
        <dbReference type="Rhea" id="RHEA:18965"/>
        <dbReference type="ChEBI" id="CHEBI:15377"/>
        <dbReference type="ChEBI" id="CHEBI:57308"/>
        <dbReference type="ChEBI" id="CHEBI:57845"/>
        <dbReference type="EC" id="4.2.1.75"/>
    </reaction>
</comment>
<dbReference type="InterPro" id="IPR039793">
    <property type="entry name" value="UROS/Hem4"/>
</dbReference>
<dbReference type="EC" id="4.2.1.75" evidence="3 9"/>
<gene>
    <name evidence="11" type="ORF">C6Y40_08480</name>
</gene>